<dbReference type="InterPro" id="IPR013083">
    <property type="entry name" value="Znf_RING/FYVE/PHD"/>
</dbReference>
<feature type="compositionally biased region" description="Acidic residues" evidence="5">
    <location>
        <begin position="124"/>
        <end position="138"/>
    </location>
</feature>
<evidence type="ECO:0000256" key="5">
    <source>
        <dbReference type="SAM" id="MobiDB-lite"/>
    </source>
</evidence>
<evidence type="ECO:0000256" key="3">
    <source>
        <dbReference type="ARBA" id="ARBA00012483"/>
    </source>
</evidence>
<evidence type="ECO:0000256" key="1">
    <source>
        <dbReference type="ARBA" id="ARBA00000900"/>
    </source>
</evidence>
<dbReference type="Pfam" id="PF23628">
    <property type="entry name" value="ARM_LIN_C"/>
    <property type="match status" value="1"/>
</dbReference>
<feature type="domain" description="U-box" evidence="6">
    <location>
        <begin position="689"/>
        <end position="764"/>
    </location>
</feature>
<feature type="compositionally biased region" description="Basic and acidic residues" evidence="5">
    <location>
        <begin position="79"/>
        <end position="111"/>
    </location>
</feature>
<organism evidence="7">
    <name type="scientific">Manihot esculenta</name>
    <name type="common">Cassava</name>
    <name type="synonym">Jatropha manihot</name>
    <dbReference type="NCBI Taxonomy" id="3983"/>
    <lineage>
        <taxon>Eukaryota</taxon>
        <taxon>Viridiplantae</taxon>
        <taxon>Streptophyta</taxon>
        <taxon>Embryophyta</taxon>
        <taxon>Tracheophyta</taxon>
        <taxon>Spermatophyta</taxon>
        <taxon>Magnoliopsida</taxon>
        <taxon>eudicotyledons</taxon>
        <taxon>Gunneridae</taxon>
        <taxon>Pentapetalae</taxon>
        <taxon>rosids</taxon>
        <taxon>fabids</taxon>
        <taxon>Malpighiales</taxon>
        <taxon>Euphorbiaceae</taxon>
        <taxon>Crotonoideae</taxon>
        <taxon>Manihoteae</taxon>
        <taxon>Manihot</taxon>
    </lineage>
</organism>
<dbReference type="AlphaFoldDB" id="A0A2C9W7Y6"/>
<dbReference type="STRING" id="3983.A0A2C9W7Y6"/>
<feature type="region of interest" description="Disordered" evidence="5">
    <location>
        <begin position="35"/>
        <end position="227"/>
    </location>
</feature>
<gene>
    <name evidence="7" type="ORF">MANES_03G090300</name>
</gene>
<dbReference type="InterPro" id="IPR056512">
    <property type="entry name" value="LIN_N"/>
</dbReference>
<name>A0A2C9W7Y6_MANES</name>
<dbReference type="UniPathway" id="UPA00143"/>
<sequence>MASSLEDLLAEEGFRGRRSGMTSRASFRAEAVIKSLHPKRDKSKADSPSSLLSHRIKTERTRSDVSRYILRGELTSDSSSRRRPTDNLVSREKIDGKSRTETWERLGHRVSTDIQNNKTRNSEDIEDSEITEIGIEEDERVKDIYSDKAYNSERSEKSSERNREKQTYIERKGSSIKIDQTVSSNSNENVLKCTSLRDSNKKSMRQPDPSHDSSIRSSKNAKNFEVDHGSKREDLSLQFSKLAFDEVAVRATVSILNGYIKRFLKDEEFRCMLRHNCFSSLSFTENGEGHKIESKVINNLEQAIEIVEKAAEEAASTKDLKKASLQLCMITSLNSNAMKDGYTSGTPYSRLSACAHLYLSVIYKLQKKDRVSAKYLLQVFCDSPFPARTLLLTELWDYLFSPHLSHLKGWYNQEADSLLNTPGKMTKLKLLDKVYNEILDSSTYQFAVYYKDWLTEGVEAPSLPSIHIPSMSVQEDQQTDSQDHSSGPSTSSDFFSPQPMVSKKLYESVFGHSSKPEIYEVEDDGETNSINNIATSSNGSAVEVKETLTYPSEIVKYLDQDIDNYACKNENNTILSDHGLLSASNEDWKLIKVNASPETDINSDRSNANGQQEPAGDGHMPNTFSHTEANELILKNLAKSVFELPQTEDSGDLTVSAFSHTSEPINVSASYEELYGTYEYFSKGSFFASIPQDFICPLSGKLFEEPVTLETGQTFEKEVIREWFNQGNRTCPGTKKALECLTVPCTNFILKRIIDSWKLEYCSHLLALASQIIRNSEKHESRQWNETAFLILEKLLTTFGREERLANAKHLISLGGLDFPIRQFTLGNLEEKMRMIPLLSCYIEADGSCRNQIARKIDRQSLFDLLHSKQTNSRRNTVFLMTELCLSRRKDVKLFLSGWQNEEIMHTMHILLMYLQNSPPEQRPWVAVLLLHLDLLLLQVEPQKYSIYRDEAVDAIAGSLEDSLTDGKILKKSCTALLALGGRFSSSGKSLTESWMLKQAGFNDNYETNSKEDNLSLNEPFLLEDEETVDEWLRNLSTCLLGSGKKSFLEAISKCLASGNLELVKACLTTIACLSCSLPALSDAELHLSAFSALLSSLKESLENGRRIEHKVLASISLLNFSKIPECRVLLMTIAEEIAVPLGSLVEVTWTAKQLYAIISGECL</sequence>
<comment type="catalytic activity">
    <reaction evidence="1">
        <text>S-ubiquitinyl-[E2 ubiquitin-conjugating enzyme]-L-cysteine + [acceptor protein]-L-lysine = [E2 ubiquitin-conjugating enzyme]-L-cysteine + N(6)-ubiquitinyl-[acceptor protein]-L-lysine.</text>
        <dbReference type="EC" id="2.3.2.27"/>
    </reaction>
</comment>
<dbReference type="CDD" id="cd16664">
    <property type="entry name" value="RING-Ubox_PUB"/>
    <property type="match status" value="1"/>
</dbReference>
<feature type="compositionally biased region" description="Polar residues" evidence="5">
    <location>
        <begin position="596"/>
        <end position="612"/>
    </location>
</feature>
<dbReference type="PANTHER" id="PTHR35549">
    <property type="entry name" value="OS04G0584500 PROTEIN"/>
    <property type="match status" value="1"/>
</dbReference>
<feature type="compositionally biased region" description="Basic and acidic residues" evidence="5">
    <location>
        <begin position="56"/>
        <end position="65"/>
    </location>
</feature>
<comment type="pathway">
    <text evidence="2">Protein modification; protein ubiquitination.</text>
</comment>
<accession>A0A2C9W7Y6</accession>
<dbReference type="SMART" id="SM00504">
    <property type="entry name" value="Ubox"/>
    <property type="match status" value="1"/>
</dbReference>
<dbReference type="Pfam" id="PF04564">
    <property type="entry name" value="U-box"/>
    <property type="match status" value="1"/>
</dbReference>
<feature type="region of interest" description="Disordered" evidence="5">
    <location>
        <begin position="472"/>
        <end position="498"/>
    </location>
</feature>
<dbReference type="PANTHER" id="PTHR35549:SF1">
    <property type="entry name" value="OS04G0584500 PROTEIN"/>
    <property type="match status" value="1"/>
</dbReference>
<evidence type="ECO:0000256" key="4">
    <source>
        <dbReference type="ARBA" id="ARBA00022679"/>
    </source>
</evidence>
<dbReference type="Gene3D" id="3.30.40.10">
    <property type="entry name" value="Zinc/RING finger domain, C3HC4 (zinc finger)"/>
    <property type="match status" value="1"/>
</dbReference>
<evidence type="ECO:0000259" key="6">
    <source>
        <dbReference type="PROSITE" id="PS51698"/>
    </source>
</evidence>
<dbReference type="InterPro" id="IPR003613">
    <property type="entry name" value="Ubox_domain"/>
</dbReference>
<feature type="compositionally biased region" description="Polar residues" evidence="5">
    <location>
        <begin position="177"/>
        <end position="189"/>
    </location>
</feature>
<dbReference type="EC" id="2.3.2.27" evidence="3"/>
<dbReference type="GO" id="GO:0016567">
    <property type="term" value="P:protein ubiquitination"/>
    <property type="evidence" value="ECO:0007669"/>
    <property type="project" value="UniProtKB-UniPathway"/>
</dbReference>
<dbReference type="InterPro" id="IPR016024">
    <property type="entry name" value="ARM-type_fold"/>
</dbReference>
<dbReference type="SUPFAM" id="SSF57850">
    <property type="entry name" value="RING/U-box"/>
    <property type="match status" value="1"/>
</dbReference>
<keyword evidence="4" id="KW-0808">Transferase</keyword>
<feature type="compositionally biased region" description="Low complexity" evidence="5">
    <location>
        <begin position="484"/>
        <end position="496"/>
    </location>
</feature>
<proteinExistence type="predicted"/>
<dbReference type="PROSITE" id="PS51698">
    <property type="entry name" value="U_BOX"/>
    <property type="match status" value="1"/>
</dbReference>
<feature type="compositionally biased region" description="Basic and acidic residues" evidence="5">
    <location>
        <begin position="139"/>
        <end position="173"/>
    </location>
</feature>
<dbReference type="InterPro" id="IPR055566">
    <property type="entry name" value="ARM_LIN"/>
</dbReference>
<dbReference type="EMBL" id="CM004389">
    <property type="protein sequence ID" value="OAY54638.1"/>
    <property type="molecule type" value="Genomic_DNA"/>
</dbReference>
<protein>
    <recommendedName>
        <fullName evidence="3">RING-type E3 ubiquitin transferase</fullName>
        <ecNumber evidence="3">2.3.2.27</ecNumber>
    </recommendedName>
</protein>
<dbReference type="SUPFAM" id="SSF48371">
    <property type="entry name" value="ARM repeat"/>
    <property type="match status" value="1"/>
</dbReference>
<evidence type="ECO:0000256" key="2">
    <source>
        <dbReference type="ARBA" id="ARBA00004906"/>
    </source>
</evidence>
<dbReference type="InterPro" id="IPR045210">
    <property type="entry name" value="RING-Ubox_PUB"/>
</dbReference>
<feature type="region of interest" description="Disordered" evidence="5">
    <location>
        <begin position="596"/>
        <end position="619"/>
    </location>
</feature>
<dbReference type="GO" id="GO:0061630">
    <property type="term" value="F:ubiquitin protein ligase activity"/>
    <property type="evidence" value="ECO:0007669"/>
    <property type="project" value="UniProtKB-EC"/>
</dbReference>
<dbReference type="Pfam" id="PF23568">
    <property type="entry name" value="ARM_LIN"/>
    <property type="match status" value="1"/>
</dbReference>
<reference evidence="7" key="1">
    <citation type="submission" date="2016-02" db="EMBL/GenBank/DDBJ databases">
        <title>WGS assembly of Manihot esculenta.</title>
        <authorList>
            <person name="Bredeson J.V."/>
            <person name="Prochnik S.E."/>
            <person name="Lyons J.B."/>
            <person name="Schmutz J."/>
            <person name="Grimwood J."/>
            <person name="Vrebalov J."/>
            <person name="Bart R.S."/>
            <person name="Amuge T."/>
            <person name="Ferguson M.E."/>
            <person name="Green R."/>
            <person name="Putnam N."/>
            <person name="Stites J."/>
            <person name="Rounsley S."/>
            <person name="Rokhsar D.S."/>
        </authorList>
    </citation>
    <scope>NUCLEOTIDE SEQUENCE [LARGE SCALE GENOMIC DNA]</scope>
    <source>
        <tissue evidence="7">Leaf</tissue>
    </source>
</reference>
<evidence type="ECO:0000313" key="7">
    <source>
        <dbReference type="EMBL" id="OAY54638.1"/>
    </source>
</evidence>